<feature type="region of interest" description="Disordered" evidence="1">
    <location>
        <begin position="212"/>
        <end position="248"/>
    </location>
</feature>
<reference evidence="3" key="1">
    <citation type="submission" date="2017-10" db="EMBL/GenBank/DDBJ databases">
        <title>Rapid genome shrinkage in a self-fertile nematode reveals novel sperm competition proteins.</title>
        <authorList>
            <person name="Yin D."/>
            <person name="Schwarz E.M."/>
            <person name="Thomas C.G."/>
            <person name="Felde R.L."/>
            <person name="Korf I.F."/>
            <person name="Cutter A.D."/>
            <person name="Schartner C.M."/>
            <person name="Ralston E.J."/>
            <person name="Meyer B.J."/>
            <person name="Haag E.S."/>
        </authorList>
    </citation>
    <scope>NUCLEOTIDE SEQUENCE [LARGE SCALE GENOMIC DNA]</scope>
    <source>
        <strain evidence="3">JU1422</strain>
    </source>
</reference>
<dbReference type="Proteomes" id="UP000230233">
    <property type="component" value="Chromosome X"/>
</dbReference>
<gene>
    <name evidence="2" type="primary">Cnig_chr_X.g26203</name>
    <name evidence="2" type="ORF">B9Z55_026203</name>
</gene>
<dbReference type="AlphaFoldDB" id="A0A2G5T2A3"/>
<dbReference type="OrthoDB" id="10444081at2759"/>
<proteinExistence type="predicted"/>
<feature type="compositionally biased region" description="Polar residues" evidence="1">
    <location>
        <begin position="105"/>
        <end position="122"/>
    </location>
</feature>
<sequence>MDLCNLIHSANQSRCVVPKGRDHPLATLVSDVQRRRHQILNRVNPINLGAFDKHFEALHRARFAENVSENVPSTDSPTDSTGDVPEYPSSGVVDSFSFDPKLDTSDTLIGHSQPSTSAQVRSDSTRPRSLLEEILSGNNTSLPSIQVSMENQENQDTSVSDDGPSVGEILLGYKPRPSTNRKRSASQSHRAAPKLKVPAATFDTVCTNELQDSVSSGNSSVGVRRSELRLGTNAQQSSSRRIEEPARRGVVEDAGVHTPFEVEYDAPQVLETSSNPAHAHEPTFNTMDESIDIIARGEDAEDPERNWSRQKRQGMAGKRMRIAQTVNEVGIETGNVSGDVQRIVSTANSRIGETGIDRKISQLQTAFKRSREVLAEILAKKTLPTIAETVNMGAGQNWNQDSSWNPSISGVNCRPEPQVRSHAQPEVQVTSSNFVYTDDVREIVPAEEDGIDTRSGMYSTRSESRIDTTAQRHSSSRVEESFGGNAKVAEGAGVGVSFAINSSSYPIETEFDYERALRSLPYYSNVLAPTGFEYSQPSTSAQCPIGVRDFYFAPATFGENNTSTCSQVSSPPPNAISTDNMTHQATLCIAPPPRMMESIMKKLSIEMKNREESGCLDFSQIEVDLRATGKELDDTIFFLNNLTAQLESAKQNGSNQ</sequence>
<dbReference type="EMBL" id="PDUG01000006">
    <property type="protein sequence ID" value="PIC21332.1"/>
    <property type="molecule type" value="Genomic_DNA"/>
</dbReference>
<evidence type="ECO:0000256" key="1">
    <source>
        <dbReference type="SAM" id="MobiDB-lite"/>
    </source>
</evidence>
<keyword evidence="3" id="KW-1185">Reference proteome</keyword>
<feature type="compositionally biased region" description="Polar residues" evidence="1">
    <location>
        <begin position="67"/>
        <end position="81"/>
    </location>
</feature>
<comment type="caution">
    <text evidence="2">The sequence shown here is derived from an EMBL/GenBank/DDBJ whole genome shotgun (WGS) entry which is preliminary data.</text>
</comment>
<feature type="region of interest" description="Disordered" evidence="1">
    <location>
        <begin position="452"/>
        <end position="482"/>
    </location>
</feature>
<feature type="region of interest" description="Disordered" evidence="1">
    <location>
        <begin position="67"/>
        <end position="127"/>
    </location>
</feature>
<feature type="compositionally biased region" description="Low complexity" evidence="1">
    <location>
        <begin position="213"/>
        <end position="223"/>
    </location>
</feature>
<evidence type="ECO:0000313" key="2">
    <source>
        <dbReference type="EMBL" id="PIC21332.1"/>
    </source>
</evidence>
<feature type="compositionally biased region" description="Polar residues" evidence="1">
    <location>
        <begin position="456"/>
        <end position="473"/>
    </location>
</feature>
<organism evidence="2 3">
    <name type="scientific">Caenorhabditis nigoni</name>
    <dbReference type="NCBI Taxonomy" id="1611254"/>
    <lineage>
        <taxon>Eukaryota</taxon>
        <taxon>Metazoa</taxon>
        <taxon>Ecdysozoa</taxon>
        <taxon>Nematoda</taxon>
        <taxon>Chromadorea</taxon>
        <taxon>Rhabditida</taxon>
        <taxon>Rhabditina</taxon>
        <taxon>Rhabditomorpha</taxon>
        <taxon>Rhabditoidea</taxon>
        <taxon>Rhabditidae</taxon>
        <taxon>Peloderinae</taxon>
        <taxon>Caenorhabditis</taxon>
    </lineage>
</organism>
<feature type="region of interest" description="Disordered" evidence="1">
    <location>
        <begin position="172"/>
        <end position="194"/>
    </location>
</feature>
<protein>
    <submittedName>
        <fullName evidence="2">Uncharacterized protein</fullName>
    </submittedName>
</protein>
<evidence type="ECO:0000313" key="3">
    <source>
        <dbReference type="Proteomes" id="UP000230233"/>
    </source>
</evidence>
<accession>A0A2G5T2A3</accession>
<name>A0A2G5T2A3_9PELO</name>